<evidence type="ECO:0000256" key="7">
    <source>
        <dbReference type="SAM" id="MobiDB-lite"/>
    </source>
</evidence>
<keyword evidence="4" id="KW-0238">DNA-binding</keyword>
<evidence type="ECO:0000256" key="1">
    <source>
        <dbReference type="ARBA" id="ARBA00022723"/>
    </source>
</evidence>
<dbReference type="GeneID" id="36591569"/>
<dbReference type="Pfam" id="PF00172">
    <property type="entry name" value="Zn_clus"/>
    <property type="match status" value="1"/>
</dbReference>
<dbReference type="InParanoid" id="A0A2J6SZF1"/>
<feature type="compositionally biased region" description="Polar residues" evidence="7">
    <location>
        <begin position="59"/>
        <end position="69"/>
    </location>
</feature>
<proteinExistence type="predicted"/>
<protein>
    <recommendedName>
        <fullName evidence="8">Zn(2)-C6 fungal-type domain-containing protein</fullName>
    </recommendedName>
</protein>
<dbReference type="GO" id="GO:0000978">
    <property type="term" value="F:RNA polymerase II cis-regulatory region sequence-specific DNA binding"/>
    <property type="evidence" value="ECO:0007669"/>
    <property type="project" value="TreeGrafter"/>
</dbReference>
<name>A0A2J6SZF1_9HELO</name>
<dbReference type="Pfam" id="PF04082">
    <property type="entry name" value="Fungal_trans"/>
    <property type="match status" value="1"/>
</dbReference>
<reference evidence="9 10" key="1">
    <citation type="submission" date="2016-04" db="EMBL/GenBank/DDBJ databases">
        <title>A degradative enzymes factory behind the ericoid mycorrhizal symbiosis.</title>
        <authorList>
            <consortium name="DOE Joint Genome Institute"/>
            <person name="Martino E."/>
            <person name="Morin E."/>
            <person name="Grelet G."/>
            <person name="Kuo A."/>
            <person name="Kohler A."/>
            <person name="Daghino S."/>
            <person name="Barry K."/>
            <person name="Choi C."/>
            <person name="Cichocki N."/>
            <person name="Clum A."/>
            <person name="Copeland A."/>
            <person name="Hainaut M."/>
            <person name="Haridas S."/>
            <person name="Labutti K."/>
            <person name="Lindquist E."/>
            <person name="Lipzen A."/>
            <person name="Khouja H.-R."/>
            <person name="Murat C."/>
            <person name="Ohm R."/>
            <person name="Olson A."/>
            <person name="Spatafora J."/>
            <person name="Veneault-Fourrey C."/>
            <person name="Henrissat B."/>
            <person name="Grigoriev I."/>
            <person name="Martin F."/>
            <person name="Perotto S."/>
        </authorList>
    </citation>
    <scope>NUCLEOTIDE SEQUENCE [LARGE SCALE GENOMIC DNA]</scope>
    <source>
        <strain evidence="9 10">E</strain>
    </source>
</reference>
<feature type="region of interest" description="Disordered" evidence="7">
    <location>
        <begin position="193"/>
        <end position="217"/>
    </location>
</feature>
<dbReference type="GO" id="GO:0008270">
    <property type="term" value="F:zinc ion binding"/>
    <property type="evidence" value="ECO:0007669"/>
    <property type="project" value="InterPro"/>
</dbReference>
<feature type="region of interest" description="Disordered" evidence="7">
    <location>
        <begin position="15"/>
        <end position="84"/>
    </location>
</feature>
<dbReference type="PANTHER" id="PTHR31944:SF131">
    <property type="entry name" value="HEME-RESPONSIVE ZINC FINGER TRANSCRIPTION FACTOR HAP1"/>
    <property type="match status" value="1"/>
</dbReference>
<dbReference type="InterPro" id="IPR001138">
    <property type="entry name" value="Zn2Cys6_DnaBD"/>
</dbReference>
<dbReference type="PANTHER" id="PTHR31944">
    <property type="entry name" value="HEME-RESPONSIVE ZINC FINGER TRANSCRIPTION FACTOR HAP1"/>
    <property type="match status" value="1"/>
</dbReference>
<dbReference type="GO" id="GO:0001228">
    <property type="term" value="F:DNA-binding transcription activator activity, RNA polymerase II-specific"/>
    <property type="evidence" value="ECO:0007669"/>
    <property type="project" value="TreeGrafter"/>
</dbReference>
<dbReference type="CDD" id="cd12148">
    <property type="entry name" value="fungal_TF_MHR"/>
    <property type="match status" value="1"/>
</dbReference>
<evidence type="ECO:0000259" key="8">
    <source>
        <dbReference type="PROSITE" id="PS50048"/>
    </source>
</evidence>
<keyword evidence="2" id="KW-0862">Zinc</keyword>
<feature type="domain" description="Zn(2)-C6 fungal-type" evidence="8">
    <location>
        <begin position="79"/>
        <end position="111"/>
    </location>
</feature>
<dbReference type="GO" id="GO:0006351">
    <property type="term" value="P:DNA-templated transcription"/>
    <property type="evidence" value="ECO:0007669"/>
    <property type="project" value="InterPro"/>
</dbReference>
<organism evidence="9 10">
    <name type="scientific">Hyaloscypha bicolor E</name>
    <dbReference type="NCBI Taxonomy" id="1095630"/>
    <lineage>
        <taxon>Eukaryota</taxon>
        <taxon>Fungi</taxon>
        <taxon>Dikarya</taxon>
        <taxon>Ascomycota</taxon>
        <taxon>Pezizomycotina</taxon>
        <taxon>Leotiomycetes</taxon>
        <taxon>Helotiales</taxon>
        <taxon>Hyaloscyphaceae</taxon>
        <taxon>Hyaloscypha</taxon>
        <taxon>Hyaloscypha bicolor</taxon>
    </lineage>
</organism>
<evidence type="ECO:0000256" key="6">
    <source>
        <dbReference type="ARBA" id="ARBA00023242"/>
    </source>
</evidence>
<dbReference type="AlphaFoldDB" id="A0A2J6SZF1"/>
<dbReference type="PROSITE" id="PS50048">
    <property type="entry name" value="ZN2_CY6_FUNGAL_2"/>
    <property type="match status" value="1"/>
</dbReference>
<evidence type="ECO:0000256" key="5">
    <source>
        <dbReference type="ARBA" id="ARBA00023163"/>
    </source>
</evidence>
<feature type="compositionally biased region" description="Polar residues" evidence="7">
    <location>
        <begin position="15"/>
        <end position="42"/>
    </location>
</feature>
<dbReference type="GO" id="GO:0005634">
    <property type="term" value="C:nucleus"/>
    <property type="evidence" value="ECO:0007669"/>
    <property type="project" value="TreeGrafter"/>
</dbReference>
<accession>A0A2J6SZF1</accession>
<dbReference type="Proteomes" id="UP000235371">
    <property type="component" value="Unassembled WGS sequence"/>
</dbReference>
<dbReference type="OrthoDB" id="5414787at2759"/>
<evidence type="ECO:0000256" key="4">
    <source>
        <dbReference type="ARBA" id="ARBA00023125"/>
    </source>
</evidence>
<dbReference type="EMBL" id="KZ613848">
    <property type="protein sequence ID" value="PMD56139.1"/>
    <property type="molecule type" value="Genomic_DNA"/>
</dbReference>
<dbReference type="Gene3D" id="4.10.240.10">
    <property type="entry name" value="Zn(2)-C6 fungal-type DNA-binding domain"/>
    <property type="match status" value="1"/>
</dbReference>
<evidence type="ECO:0000256" key="3">
    <source>
        <dbReference type="ARBA" id="ARBA00023015"/>
    </source>
</evidence>
<evidence type="ECO:0000313" key="10">
    <source>
        <dbReference type="Proteomes" id="UP000235371"/>
    </source>
</evidence>
<evidence type="ECO:0000313" key="9">
    <source>
        <dbReference type="EMBL" id="PMD56139.1"/>
    </source>
</evidence>
<dbReference type="InterPro" id="IPR036864">
    <property type="entry name" value="Zn2-C6_fun-type_DNA-bd_sf"/>
</dbReference>
<keyword evidence="6" id="KW-0539">Nucleus</keyword>
<keyword evidence="10" id="KW-1185">Reference proteome</keyword>
<sequence>MDHTSDAEAGHILTHLSSGSSYPSTHHQQLTPSSSAQGISPTSSQQQHQHQQDSVSHSPAASRTQSSAVKRSRQRPTKSCEECRRKKLKCDRELPCSNCKKGGRDGSICYFKDAAGLDVGSAPKRARVEDLGFHERVSRPYASGGGGYGSREGGDVDRGYYPNVPQLARVDSIGPRRGSQAYGMSDVDVLRQTKQAPQSENRARMSNGETDRCPNMPALARENNMGFGRGMFVYGMSDVSAEAAQERGDQLPTPVSSTGLGQVASVGALGRVHVKGSRSRYVGIGDRMAMLDHFDNSKCFILRSFKDPEMCGVIQELAAYQNAFQPKNKLRHVIPQDRDELMVEMMKALPSSFLFGILQARYIQNWETIWRVLHIGTFMKECDQASAVIESGTLTLPPHIHDRVIPQILAIISTASRLNDPNERGSATERISDDQITKNLEMVEAWLDSQHGKALVNFPTLQTRTLLLLARQANLATPSELWVESGILVRNAMVMGLHQDPEPWEFSKFDKEARRKLWLTIVELDLQFSLAAGMPSAVNSKMFNTRELLNVDDQDLTPEMTEYPASKLVTSYTDALPQLALSACLALRLQITNLLGSNLNLATSAPHLLRLASELEKHLQSLPPPFRSSTRSGSSSNKRLHRLFTSIQLELSIRRPLLALYRAISMSEIGERFPEARKGAVKNGLAVLGNLDALDPAVADLSAVKGKEYLNLFHILHRNSVLQSALILCYEIKLYNSRSSTSSSSSAEYAHEREGEREGEIDVDWVQSRVSFTRVVENTVKSLLDRIGGFGCDLKDILPLCVALCSVRCDGDAEERKKLMKRGAERVRDACRIVRPDVLIKFRTELNEGGGRGVCGGRESEMLERAGNSGRKGTGDGDPFPSDFEMGFEGVDMIPDLGFENMDFGFFDWGTNQS</sequence>
<dbReference type="InterPro" id="IPR051430">
    <property type="entry name" value="Fungal_TF_Env_Response"/>
</dbReference>
<dbReference type="InterPro" id="IPR007219">
    <property type="entry name" value="XnlR_reg_dom"/>
</dbReference>
<dbReference type="CDD" id="cd00067">
    <property type="entry name" value="GAL4"/>
    <property type="match status" value="1"/>
</dbReference>
<evidence type="ECO:0000256" key="2">
    <source>
        <dbReference type="ARBA" id="ARBA00022833"/>
    </source>
</evidence>
<keyword evidence="3" id="KW-0805">Transcription regulation</keyword>
<feature type="compositionally biased region" description="Low complexity" evidence="7">
    <location>
        <begin position="43"/>
        <end position="58"/>
    </location>
</feature>
<keyword evidence="1" id="KW-0479">Metal-binding</keyword>
<gene>
    <name evidence="9" type="ORF">K444DRAFT_632570</name>
</gene>
<dbReference type="SMART" id="SM00906">
    <property type="entry name" value="Fungal_trans"/>
    <property type="match status" value="1"/>
</dbReference>
<dbReference type="SUPFAM" id="SSF57701">
    <property type="entry name" value="Zn2/Cys6 DNA-binding domain"/>
    <property type="match status" value="1"/>
</dbReference>
<dbReference type="SMART" id="SM00066">
    <property type="entry name" value="GAL4"/>
    <property type="match status" value="1"/>
</dbReference>
<keyword evidence="5" id="KW-0804">Transcription</keyword>
<dbReference type="RefSeq" id="XP_024733043.1">
    <property type="nucleotide sequence ID" value="XM_024883492.1"/>
</dbReference>